<evidence type="ECO:0000259" key="9">
    <source>
        <dbReference type="Pfam" id="PF22638"/>
    </source>
</evidence>
<dbReference type="Proteomes" id="UP000183918">
    <property type="component" value="Unassembled WGS sequence"/>
</dbReference>
<evidence type="ECO:0000256" key="6">
    <source>
        <dbReference type="ARBA" id="ARBA00023143"/>
    </source>
</evidence>
<protein>
    <recommendedName>
        <fullName evidence="4">Flagellar hook-associated protein 1</fullName>
    </recommendedName>
</protein>
<feature type="domain" description="Flagellar basal-body/hook protein C-terminal" evidence="8">
    <location>
        <begin position="577"/>
        <end position="612"/>
    </location>
</feature>
<accession>A0A1H3GFT8</accession>
<reference evidence="10 11" key="1">
    <citation type="submission" date="2016-10" db="EMBL/GenBank/DDBJ databases">
        <authorList>
            <person name="de Groot N.N."/>
        </authorList>
    </citation>
    <scope>NUCLEOTIDE SEQUENCE [LARGE SCALE GENOMIC DNA]</scope>
    <source>
        <strain evidence="10 11">DSM 14045</strain>
    </source>
</reference>
<dbReference type="InterPro" id="IPR002371">
    <property type="entry name" value="FlgK"/>
</dbReference>
<evidence type="ECO:0000259" key="8">
    <source>
        <dbReference type="Pfam" id="PF06429"/>
    </source>
</evidence>
<dbReference type="RefSeq" id="WP_074715969.1">
    <property type="nucleotide sequence ID" value="NZ_FNPG01000006.1"/>
</dbReference>
<dbReference type="PRINTS" id="PR01005">
    <property type="entry name" value="FLGHOOKAP1"/>
</dbReference>
<keyword evidence="5" id="KW-0964">Secreted</keyword>
<dbReference type="InterPro" id="IPR053927">
    <property type="entry name" value="FlgK_helical"/>
</dbReference>
<dbReference type="OrthoDB" id="9802553at2"/>
<sequence length="619" mass="70157">MANGFGSLYVGSSGLRGAQNAINTTANNLANMDTIGYVREQVIFADETYNKIKDVTPRTNMQQHGLGVSIGDVVHIRDIFLDKAYRLEEGRSSFYNTSYEVVEQIEDFLQELNGMEFKESILELWQSFQEYEKEPENSTNQNLVVEKTELFLSRCDALYSDLISYQDNLNDQIKDSIDNINKLAKDIYKLNLEIQKVEAGKLETAMTVRDIRDAKIDELASYGKISVEEDATGFAYISFENIDLVGSDRAYEIELRKDDHTGFYTPYWKHLSDTRVKRYQDVYNLDAVISPEFDSDVGKVKALMLSRGSEYGTADYLNGDDNDGTPYKELKKSSIMEVQAEIAVLFRRIVNTVNNHFSPLKESGLDTIEGTLDDGTQASFTYDNGVVTYQHTNQNGVVDTYIYRNEDEYLDKQNGVAGKEYRKANSILILDEENASYGTDMELPPRELFLRYGSERYTKLTASDGKVYYVYNGERIDNPSTHYALSRVEINPEIKNQAGLMPCYTKNGAVDRKLSENLVLAWEVKDMIIGPDDTIPCNISAFYDKIVGRTANRGSTYHSAGQTLERSAAALDKKRQEVIGVSSDEELTKMIKYQSAYNASSRFMTVISEMTELIVTQLR</sequence>
<gene>
    <name evidence="10" type="ORF">SAMN02910414_00555</name>
</gene>
<dbReference type="EMBL" id="FNPG01000006">
    <property type="protein sequence ID" value="SDY01917.1"/>
    <property type="molecule type" value="Genomic_DNA"/>
</dbReference>
<dbReference type="PANTHER" id="PTHR30033">
    <property type="entry name" value="FLAGELLAR HOOK-ASSOCIATED PROTEIN 1"/>
    <property type="match status" value="1"/>
</dbReference>
<dbReference type="InterPro" id="IPR010930">
    <property type="entry name" value="Flg_bb/hook_C_dom"/>
</dbReference>
<dbReference type="GO" id="GO:0005576">
    <property type="term" value="C:extracellular region"/>
    <property type="evidence" value="ECO:0007669"/>
    <property type="project" value="UniProtKB-SubCell"/>
</dbReference>
<evidence type="ECO:0000313" key="10">
    <source>
        <dbReference type="EMBL" id="SDY01917.1"/>
    </source>
</evidence>
<dbReference type="AlphaFoldDB" id="A0A1H3GFT8"/>
<evidence type="ECO:0000256" key="2">
    <source>
        <dbReference type="ARBA" id="ARBA00004613"/>
    </source>
</evidence>
<keyword evidence="10" id="KW-0282">Flagellum</keyword>
<feature type="domain" description="Flagellar basal body rod protein N-terminal" evidence="7">
    <location>
        <begin position="8"/>
        <end position="37"/>
    </location>
</feature>
<dbReference type="SUPFAM" id="SSF64518">
    <property type="entry name" value="Phase 1 flagellin"/>
    <property type="match status" value="1"/>
</dbReference>
<dbReference type="Pfam" id="PF00460">
    <property type="entry name" value="Flg_bb_rod"/>
    <property type="match status" value="1"/>
</dbReference>
<evidence type="ECO:0000256" key="4">
    <source>
        <dbReference type="ARBA" id="ARBA00016244"/>
    </source>
</evidence>
<comment type="subcellular location">
    <subcellularLocation>
        <location evidence="1">Bacterial flagellum</location>
    </subcellularLocation>
    <subcellularLocation>
        <location evidence="2">Secreted</location>
    </subcellularLocation>
</comment>
<dbReference type="GO" id="GO:0044780">
    <property type="term" value="P:bacterial-type flagellum assembly"/>
    <property type="evidence" value="ECO:0007669"/>
    <property type="project" value="InterPro"/>
</dbReference>
<dbReference type="PANTHER" id="PTHR30033:SF2">
    <property type="entry name" value="FLAGELLAR HOOK PROTEIN"/>
    <property type="match status" value="1"/>
</dbReference>
<dbReference type="Pfam" id="PF22638">
    <property type="entry name" value="FlgK_D1"/>
    <property type="match status" value="1"/>
</dbReference>
<dbReference type="InterPro" id="IPR001444">
    <property type="entry name" value="Flag_bb_rod_N"/>
</dbReference>
<keyword evidence="6" id="KW-0975">Bacterial flagellum</keyword>
<evidence type="ECO:0000256" key="1">
    <source>
        <dbReference type="ARBA" id="ARBA00004365"/>
    </source>
</evidence>
<feature type="domain" description="Flagellar hook-associated protein FlgK helical" evidence="9">
    <location>
        <begin position="103"/>
        <end position="261"/>
    </location>
</feature>
<dbReference type="GO" id="GO:0009424">
    <property type="term" value="C:bacterial-type flagellum hook"/>
    <property type="evidence" value="ECO:0007669"/>
    <property type="project" value="InterPro"/>
</dbReference>
<keyword evidence="11" id="KW-1185">Reference proteome</keyword>
<dbReference type="STRING" id="1122142.SAMN02910414_00555"/>
<dbReference type="Pfam" id="PF06429">
    <property type="entry name" value="Flg_bbr_C"/>
    <property type="match status" value="1"/>
</dbReference>
<evidence type="ECO:0000313" key="11">
    <source>
        <dbReference type="Proteomes" id="UP000183918"/>
    </source>
</evidence>
<evidence type="ECO:0000256" key="5">
    <source>
        <dbReference type="ARBA" id="ARBA00022525"/>
    </source>
</evidence>
<name>A0A1H3GFT8_9FIRM</name>
<proteinExistence type="inferred from homology"/>
<keyword evidence="10" id="KW-0969">Cilium</keyword>
<organism evidence="10 11">
    <name type="scientific">Lachnobacterium bovis DSM 14045</name>
    <dbReference type="NCBI Taxonomy" id="1122142"/>
    <lineage>
        <taxon>Bacteria</taxon>
        <taxon>Bacillati</taxon>
        <taxon>Bacillota</taxon>
        <taxon>Clostridia</taxon>
        <taxon>Lachnospirales</taxon>
        <taxon>Lachnospiraceae</taxon>
        <taxon>Lachnobacterium</taxon>
    </lineage>
</organism>
<dbReference type="GO" id="GO:0005198">
    <property type="term" value="F:structural molecule activity"/>
    <property type="evidence" value="ECO:0007669"/>
    <property type="project" value="InterPro"/>
</dbReference>
<evidence type="ECO:0000259" key="7">
    <source>
        <dbReference type="Pfam" id="PF00460"/>
    </source>
</evidence>
<evidence type="ECO:0000256" key="3">
    <source>
        <dbReference type="ARBA" id="ARBA00009677"/>
    </source>
</evidence>
<comment type="similarity">
    <text evidence="3">Belongs to the flagella basal body rod proteins family.</text>
</comment>
<keyword evidence="10" id="KW-0966">Cell projection</keyword>